<dbReference type="PROSITE" id="PS00903">
    <property type="entry name" value="CYT_DCMP_DEAMINASES_1"/>
    <property type="match status" value="1"/>
</dbReference>
<dbReference type="GO" id="GO:0004132">
    <property type="term" value="F:dCMP deaminase activity"/>
    <property type="evidence" value="ECO:0007669"/>
    <property type="project" value="InterPro"/>
</dbReference>
<dbReference type="CDD" id="cd01286">
    <property type="entry name" value="deoxycytidylate_deaminase"/>
    <property type="match status" value="1"/>
</dbReference>
<dbReference type="eggNOG" id="COG2131">
    <property type="taxonomic scope" value="Bacteria"/>
</dbReference>
<dbReference type="PROSITE" id="PS51747">
    <property type="entry name" value="CYT_DCMP_DEAMINASES_2"/>
    <property type="match status" value="1"/>
</dbReference>
<keyword evidence="11" id="KW-1185">Reference proteome</keyword>
<evidence type="ECO:0000256" key="2">
    <source>
        <dbReference type="ARBA" id="ARBA00006576"/>
    </source>
</evidence>
<dbReference type="PANTHER" id="PTHR11086:SF18">
    <property type="entry name" value="DEOXYCYTIDYLATE DEAMINASE"/>
    <property type="match status" value="1"/>
</dbReference>
<dbReference type="PATRIC" id="fig|1292033.3.peg.347"/>
<comment type="similarity">
    <text evidence="2">Belongs to the cytidine and deoxycytidylate deaminase family.</text>
</comment>
<evidence type="ECO:0000313" key="11">
    <source>
        <dbReference type="Proteomes" id="UP000012984"/>
    </source>
</evidence>
<evidence type="ECO:0000256" key="6">
    <source>
        <dbReference type="ARBA" id="ARBA00022833"/>
    </source>
</evidence>
<dbReference type="PANTHER" id="PTHR11086">
    <property type="entry name" value="DEOXYCYTIDYLATE DEAMINASE-RELATED"/>
    <property type="match status" value="1"/>
</dbReference>
<dbReference type="Pfam" id="PF00383">
    <property type="entry name" value="dCMP_cyt_deam_1"/>
    <property type="match status" value="1"/>
</dbReference>
<dbReference type="GO" id="GO:0008270">
    <property type="term" value="F:zinc ion binding"/>
    <property type="evidence" value="ECO:0007669"/>
    <property type="project" value="InterPro"/>
</dbReference>
<dbReference type="OrthoDB" id="9788517at2"/>
<dbReference type="SUPFAM" id="SSF53927">
    <property type="entry name" value="Cytidine deaminase-like"/>
    <property type="match status" value="1"/>
</dbReference>
<keyword evidence="6 8" id="KW-0862">Zinc</keyword>
<proteinExistence type="inferred from homology"/>
<dbReference type="InterPro" id="IPR015517">
    <property type="entry name" value="dCMP_deaminase-rel"/>
</dbReference>
<gene>
    <name evidence="10" type="primary">dctD</name>
    <name evidence="10" type="ORF">MPUT9231_3590</name>
</gene>
<dbReference type="FunFam" id="3.40.140.10:FF:000021">
    <property type="entry name" value="Deoxycytidylate deaminase"/>
    <property type="match status" value="1"/>
</dbReference>
<evidence type="ECO:0000256" key="5">
    <source>
        <dbReference type="ARBA" id="ARBA00022801"/>
    </source>
</evidence>
<evidence type="ECO:0000256" key="3">
    <source>
        <dbReference type="ARBA" id="ARBA00022723"/>
    </source>
</evidence>
<dbReference type="GO" id="GO:0005737">
    <property type="term" value="C:cytoplasm"/>
    <property type="evidence" value="ECO:0007669"/>
    <property type="project" value="TreeGrafter"/>
</dbReference>
<evidence type="ECO:0000256" key="8">
    <source>
        <dbReference type="PIRSR" id="PIRSR006019-2"/>
    </source>
</evidence>
<protein>
    <submittedName>
        <fullName evidence="10">Deoxycytidylate deaminase (DCMP deaminase)</fullName>
    </submittedName>
</protein>
<organism evidence="10 11">
    <name type="scientific">Mycoplasma putrefaciens Mput9231</name>
    <dbReference type="NCBI Taxonomy" id="1292033"/>
    <lineage>
        <taxon>Bacteria</taxon>
        <taxon>Bacillati</taxon>
        <taxon>Mycoplasmatota</taxon>
        <taxon>Mollicutes</taxon>
        <taxon>Mycoplasmataceae</taxon>
        <taxon>Mycoplasma</taxon>
    </lineage>
</organism>
<evidence type="ECO:0000259" key="9">
    <source>
        <dbReference type="PROSITE" id="PS51747"/>
    </source>
</evidence>
<dbReference type="InterPro" id="IPR016473">
    <property type="entry name" value="dCMP_deaminase"/>
</dbReference>
<dbReference type="PIRSF" id="PIRSF006019">
    <property type="entry name" value="dCMP_deaminase"/>
    <property type="match status" value="1"/>
</dbReference>
<sequence>MLIAKASAMRSKDPSTQVGAIVVNKLNQIMSTGYNGFPRGVSDDQFPWDRQGKDWIDLKYAYVAHAEVNAIVSARTNLTDCDLYVSLFPCNECTKIIIQSGIKKVYYAQDKYHNSKEYVAARRMLDAAKIEYEQLADVDLKVKIR</sequence>
<feature type="binding site" evidence="8">
    <location>
        <position position="65"/>
    </location>
    <ligand>
        <name>Zn(2+)</name>
        <dbReference type="ChEBI" id="CHEBI:29105"/>
        <note>catalytic</note>
    </ligand>
</feature>
<dbReference type="HOGENOM" id="CLU_047993_1_2_14"/>
<keyword evidence="3 8" id="KW-0479">Metal-binding</keyword>
<reference evidence="10 11" key="1">
    <citation type="journal article" date="2013" name="Genome Announc.">
        <title>Complete Genome Sequence of Mycoplasma putrefaciens Strain 9231, One of the Agents of Contagious Agalactia in Goats.</title>
        <authorList>
            <person name="Dupuy V."/>
            <person name="Sirand-Pugnet P."/>
            <person name="Baranowski E."/>
            <person name="Barre A."/>
            <person name="Breton M."/>
            <person name="Couture C."/>
            <person name="Dordet-Frisoni E."/>
            <person name="Gaurivaud P."/>
            <person name="Jacob D."/>
            <person name="Lemaitre C."/>
            <person name="Manso-Silvan L."/>
            <person name="Nikolski M."/>
            <person name="Nouvel L.X."/>
            <person name="Poumarat F."/>
            <person name="Tardy F."/>
            <person name="Thebault P."/>
            <person name="Theil S."/>
            <person name="Citti C."/>
            <person name="Blanchard A."/>
            <person name="Thiaucourt F."/>
        </authorList>
    </citation>
    <scope>NUCLEOTIDE SEQUENCE [LARGE SCALE GENOMIC DNA]</scope>
    <source>
        <strain evidence="10">Mput9231</strain>
    </source>
</reference>
<dbReference type="InterPro" id="IPR016192">
    <property type="entry name" value="APOBEC/CMP_deaminase_Zn-bd"/>
</dbReference>
<feature type="active site" description="Proton donor" evidence="7">
    <location>
        <position position="67"/>
    </location>
</feature>
<dbReference type="EMBL" id="CP004357">
    <property type="protein sequence ID" value="AGJ90774.1"/>
    <property type="molecule type" value="Genomic_DNA"/>
</dbReference>
<feature type="domain" description="CMP/dCMP-type deaminase" evidence="9">
    <location>
        <begin position="1"/>
        <end position="125"/>
    </location>
</feature>
<comment type="cofactor">
    <cofactor evidence="1 8">
        <name>Zn(2+)</name>
        <dbReference type="ChEBI" id="CHEBI:29105"/>
    </cofactor>
</comment>
<feature type="binding site" evidence="8">
    <location>
        <position position="93"/>
    </location>
    <ligand>
        <name>Zn(2+)</name>
        <dbReference type="ChEBI" id="CHEBI:29105"/>
        <note>catalytic</note>
    </ligand>
</feature>
<feature type="binding site" evidence="8">
    <location>
        <position position="90"/>
    </location>
    <ligand>
        <name>Zn(2+)</name>
        <dbReference type="ChEBI" id="CHEBI:29105"/>
        <note>catalytic</note>
    </ligand>
</feature>
<dbReference type="GO" id="GO:0006220">
    <property type="term" value="P:pyrimidine nucleotide metabolic process"/>
    <property type="evidence" value="ECO:0007669"/>
    <property type="project" value="InterPro"/>
</dbReference>
<keyword evidence="5" id="KW-0378">Hydrolase</keyword>
<evidence type="ECO:0000256" key="4">
    <source>
        <dbReference type="ARBA" id="ARBA00022727"/>
    </source>
</evidence>
<dbReference type="InterPro" id="IPR016193">
    <property type="entry name" value="Cytidine_deaminase-like"/>
</dbReference>
<accession>M9WHA8</accession>
<dbReference type="InterPro" id="IPR002125">
    <property type="entry name" value="CMP_dCMP_dom"/>
</dbReference>
<dbReference type="KEGG" id="mput:MPUT9231_3590"/>
<keyword evidence="4" id="KW-0545">Nucleotide biosynthesis</keyword>
<dbReference type="InterPro" id="IPR035105">
    <property type="entry name" value="Deoxycytidylate_deaminase_dom"/>
</dbReference>
<dbReference type="Gene3D" id="3.40.140.10">
    <property type="entry name" value="Cytidine Deaminase, domain 2"/>
    <property type="match status" value="1"/>
</dbReference>
<dbReference type="AlphaFoldDB" id="M9WHA8"/>
<evidence type="ECO:0000313" key="10">
    <source>
        <dbReference type="EMBL" id="AGJ90774.1"/>
    </source>
</evidence>
<evidence type="ECO:0000256" key="1">
    <source>
        <dbReference type="ARBA" id="ARBA00001947"/>
    </source>
</evidence>
<evidence type="ECO:0000256" key="7">
    <source>
        <dbReference type="PIRSR" id="PIRSR006019-1"/>
    </source>
</evidence>
<dbReference type="GO" id="GO:0009165">
    <property type="term" value="P:nucleotide biosynthetic process"/>
    <property type="evidence" value="ECO:0007669"/>
    <property type="project" value="UniProtKB-KW"/>
</dbReference>
<name>M9WHA8_9MOLU</name>
<dbReference type="Proteomes" id="UP000012984">
    <property type="component" value="Chromosome"/>
</dbReference>